<evidence type="ECO:0000313" key="1">
    <source>
        <dbReference type="EMBL" id="CDF35441.1"/>
    </source>
</evidence>
<dbReference type="Proteomes" id="UP000012073">
    <property type="component" value="Unassembled WGS sequence"/>
</dbReference>
<dbReference type="KEGG" id="ccp:CHC_T00003954001"/>
<reference evidence="2" key="1">
    <citation type="journal article" date="2013" name="Proc. Natl. Acad. Sci. U.S.A.">
        <title>Genome structure and metabolic features in the red seaweed Chondrus crispus shed light on evolution of the Archaeplastida.</title>
        <authorList>
            <person name="Collen J."/>
            <person name="Porcel B."/>
            <person name="Carre W."/>
            <person name="Ball S.G."/>
            <person name="Chaparro C."/>
            <person name="Tonon T."/>
            <person name="Barbeyron T."/>
            <person name="Michel G."/>
            <person name="Noel B."/>
            <person name="Valentin K."/>
            <person name="Elias M."/>
            <person name="Artiguenave F."/>
            <person name="Arun A."/>
            <person name="Aury J.M."/>
            <person name="Barbosa-Neto J.F."/>
            <person name="Bothwell J.H."/>
            <person name="Bouget F.Y."/>
            <person name="Brillet L."/>
            <person name="Cabello-Hurtado F."/>
            <person name="Capella-Gutierrez S."/>
            <person name="Charrier B."/>
            <person name="Cladiere L."/>
            <person name="Cock J.M."/>
            <person name="Coelho S.M."/>
            <person name="Colleoni C."/>
            <person name="Czjzek M."/>
            <person name="Da Silva C."/>
            <person name="Delage L."/>
            <person name="Denoeud F."/>
            <person name="Deschamps P."/>
            <person name="Dittami S.M."/>
            <person name="Gabaldon T."/>
            <person name="Gachon C.M."/>
            <person name="Groisillier A."/>
            <person name="Herve C."/>
            <person name="Jabbari K."/>
            <person name="Katinka M."/>
            <person name="Kloareg B."/>
            <person name="Kowalczyk N."/>
            <person name="Labadie K."/>
            <person name="Leblanc C."/>
            <person name="Lopez P.J."/>
            <person name="McLachlan D.H."/>
            <person name="Meslet-Cladiere L."/>
            <person name="Moustafa A."/>
            <person name="Nehr Z."/>
            <person name="Nyvall Collen P."/>
            <person name="Panaud O."/>
            <person name="Partensky F."/>
            <person name="Poulain J."/>
            <person name="Rensing S.A."/>
            <person name="Rousvoal S."/>
            <person name="Samson G."/>
            <person name="Symeonidi A."/>
            <person name="Weissenbach J."/>
            <person name="Zambounis A."/>
            <person name="Wincker P."/>
            <person name="Boyen C."/>
        </authorList>
    </citation>
    <scope>NUCLEOTIDE SEQUENCE [LARGE SCALE GENOMIC DNA]</scope>
    <source>
        <strain evidence="2">cv. Stackhouse</strain>
    </source>
</reference>
<organism evidence="1 2">
    <name type="scientific">Chondrus crispus</name>
    <name type="common">Carrageen Irish moss</name>
    <name type="synonym">Polymorpha crispa</name>
    <dbReference type="NCBI Taxonomy" id="2769"/>
    <lineage>
        <taxon>Eukaryota</taxon>
        <taxon>Rhodophyta</taxon>
        <taxon>Florideophyceae</taxon>
        <taxon>Rhodymeniophycidae</taxon>
        <taxon>Gigartinales</taxon>
        <taxon>Gigartinaceae</taxon>
        <taxon>Chondrus</taxon>
    </lineage>
</organism>
<gene>
    <name evidence="1" type="ORF">CHC_T00003954001</name>
</gene>
<dbReference type="RefSeq" id="XP_005715260.1">
    <property type="nucleotide sequence ID" value="XM_005715203.1"/>
</dbReference>
<keyword evidence="2" id="KW-1185">Reference proteome</keyword>
<evidence type="ECO:0000313" key="2">
    <source>
        <dbReference type="Proteomes" id="UP000012073"/>
    </source>
</evidence>
<dbReference type="EMBL" id="HG001730">
    <property type="protein sequence ID" value="CDF35441.1"/>
    <property type="molecule type" value="Genomic_DNA"/>
</dbReference>
<accession>R7QDC0</accession>
<name>R7QDC0_CHOCR</name>
<dbReference type="AlphaFoldDB" id="R7QDC0"/>
<protein>
    <submittedName>
        <fullName evidence="1">Uncharacterized protein</fullName>
    </submittedName>
</protein>
<dbReference type="Gramene" id="CDF35441">
    <property type="protein sequence ID" value="CDF35441"/>
    <property type="gene ID" value="CHC_T00003954001"/>
</dbReference>
<sequence>MAFCLRVHFQTGRWKSRNRLGRSPEGTTTMQMLQGGVPQSVTMHLRSNCVCSYKLSNRIQPLLPLRYITSQPQ</sequence>
<dbReference type="GeneID" id="17322974"/>
<proteinExistence type="predicted"/>